<dbReference type="KEGG" id="ala:BFG52_02545"/>
<dbReference type="RefSeq" id="WP_067552213.1">
    <property type="nucleotide sequence ID" value="NZ_CP016895.1"/>
</dbReference>
<evidence type="ECO:0000256" key="2">
    <source>
        <dbReference type="SAM" id="SignalP"/>
    </source>
</evidence>
<evidence type="ECO:0000313" key="3">
    <source>
        <dbReference type="EMBL" id="AOA57345.1"/>
    </source>
</evidence>
<feature type="signal peptide" evidence="2">
    <location>
        <begin position="1"/>
        <end position="30"/>
    </location>
</feature>
<feature type="region of interest" description="Disordered" evidence="1">
    <location>
        <begin position="102"/>
        <end position="121"/>
    </location>
</feature>
<feature type="chain" id="PRO_5008539841" description="DUF2946 domain-containing protein" evidence="2">
    <location>
        <begin position="31"/>
        <end position="191"/>
    </location>
</feature>
<dbReference type="EMBL" id="CP016895">
    <property type="protein sequence ID" value="AOA57345.1"/>
    <property type="molecule type" value="Genomic_DNA"/>
</dbReference>
<protein>
    <recommendedName>
        <fullName evidence="5">DUF2946 domain-containing protein</fullName>
    </recommendedName>
</protein>
<reference evidence="3 4" key="1">
    <citation type="submission" date="2016-08" db="EMBL/GenBank/DDBJ databases">
        <authorList>
            <person name="Seilhamer J.J."/>
        </authorList>
    </citation>
    <scope>NUCLEOTIDE SEQUENCE [LARGE SCALE GENOMIC DNA]</scope>
    <source>
        <strain evidence="3 4">BRTC-1</strain>
    </source>
</reference>
<dbReference type="STRING" id="1789224.BFG52_02545"/>
<dbReference type="Proteomes" id="UP000093391">
    <property type="component" value="Chromosome"/>
</dbReference>
<dbReference type="OrthoDB" id="6712939at2"/>
<keyword evidence="2" id="KW-0732">Signal</keyword>
<proteinExistence type="predicted"/>
<organism evidence="3 4">
    <name type="scientific">Acinetobacter larvae</name>
    <dbReference type="NCBI Taxonomy" id="1789224"/>
    <lineage>
        <taxon>Bacteria</taxon>
        <taxon>Pseudomonadati</taxon>
        <taxon>Pseudomonadota</taxon>
        <taxon>Gammaproteobacteria</taxon>
        <taxon>Moraxellales</taxon>
        <taxon>Moraxellaceae</taxon>
        <taxon>Acinetobacter</taxon>
    </lineage>
</organism>
<accession>A0A1B2LWN6</accession>
<gene>
    <name evidence="3" type="ORF">BFG52_02545</name>
</gene>
<name>A0A1B2LWN6_9GAMM</name>
<sequence>MFKSRYCFALRLLLLLICMSWSVLPASTMAAHLMPMQRSVTTMSDHVSSTQNVTKQAASTLAAYAQLAITICQYNSAPQAQAEMGATDVTDPTVIATTTSSAAHAQATHHEQSDTPAHAHCMDGAHTQSSTLHDVCSQCSILGCQMLYAVSTTPQSWAMPAWEHPEAQRHARPISHYQLAFWQQILKPPRA</sequence>
<dbReference type="AlphaFoldDB" id="A0A1B2LWN6"/>
<evidence type="ECO:0000313" key="4">
    <source>
        <dbReference type="Proteomes" id="UP000093391"/>
    </source>
</evidence>
<evidence type="ECO:0008006" key="5">
    <source>
        <dbReference type="Google" id="ProtNLM"/>
    </source>
</evidence>
<keyword evidence="4" id="KW-1185">Reference proteome</keyword>
<evidence type="ECO:0000256" key="1">
    <source>
        <dbReference type="SAM" id="MobiDB-lite"/>
    </source>
</evidence>